<feature type="chain" id="PRO_5038542602" evidence="2">
    <location>
        <begin position="21"/>
        <end position="444"/>
    </location>
</feature>
<dbReference type="Gene3D" id="3.40.190.10">
    <property type="entry name" value="Periplasmic binding protein-like II"/>
    <property type="match status" value="2"/>
</dbReference>
<dbReference type="Proteomes" id="UP000886876">
    <property type="component" value="Unassembled WGS sequence"/>
</dbReference>
<dbReference type="SUPFAM" id="SSF53850">
    <property type="entry name" value="Periplasmic binding protein-like II"/>
    <property type="match status" value="1"/>
</dbReference>
<proteinExistence type="predicted"/>
<reference evidence="3" key="2">
    <citation type="journal article" date="2021" name="PeerJ">
        <title>Extensive microbial diversity within the chicken gut microbiome revealed by metagenomics and culture.</title>
        <authorList>
            <person name="Gilroy R."/>
            <person name="Ravi A."/>
            <person name="Getino M."/>
            <person name="Pursley I."/>
            <person name="Horton D.L."/>
            <person name="Alikhan N.F."/>
            <person name="Baker D."/>
            <person name="Gharbi K."/>
            <person name="Hall N."/>
            <person name="Watson M."/>
            <person name="Adriaenssens E.M."/>
            <person name="Foster-Nyarko E."/>
            <person name="Jarju S."/>
            <person name="Secka A."/>
            <person name="Antonio M."/>
            <person name="Oren A."/>
            <person name="Chaudhuri R.R."/>
            <person name="La Ragione R."/>
            <person name="Hildebrand F."/>
            <person name="Pallen M.J."/>
        </authorList>
    </citation>
    <scope>NUCLEOTIDE SEQUENCE</scope>
    <source>
        <strain evidence="3">ChiHecec3B27-6122</strain>
    </source>
</reference>
<protein>
    <submittedName>
        <fullName evidence="3">Extracellular solute-binding protein</fullName>
    </submittedName>
</protein>
<dbReference type="PROSITE" id="PS51257">
    <property type="entry name" value="PROKAR_LIPOPROTEIN"/>
    <property type="match status" value="1"/>
</dbReference>
<organism evidence="3 4">
    <name type="scientific">Candidatus Scatomorpha pullistercoris</name>
    <dbReference type="NCBI Taxonomy" id="2840929"/>
    <lineage>
        <taxon>Bacteria</taxon>
        <taxon>Bacillati</taxon>
        <taxon>Bacillota</taxon>
        <taxon>Clostridia</taxon>
        <taxon>Eubacteriales</taxon>
        <taxon>Candidatus Scatomorpha</taxon>
    </lineage>
</organism>
<sequence>MKKRAIAMLMVLCLLVTGLAGCGAEPSETSEPPTESGSPAMESPEARDVDLAFFTGKVETVDLIDEIIADFNAQSNGVTVEQEYQNDASNIIKIKFASGAAPDIMTTYEQEYVDQGKYLDISDMDEWWDRLIPSMRENCTDLSTGNQYRVCTNMTMAGFFYNKEMFEELGLTPATTWEDFVANLEAIKAAYPDVDPWFIFGSEAWHLGHLIEFIPHGYIKAKYGATEAKEAMLNNDKSILNFGDPNGAMATFAAGLLELQEKGLINADVLTATSDNCVDAFVTGKAAMLSNGMWCLSSILEKDPEMADKIGFAPYPAMMEDGTPMVLVAEDSGYSISADSEHIDEAKEFLSFLFSPENQKKYSESLGSPSAFTDVDAEWAPASVVEGVNSAVESAANIGYTNEKPAGFTGDDAGRMVQDLLAGKYTAEEFAAAYEAAWDAGFGS</sequence>
<dbReference type="InterPro" id="IPR006059">
    <property type="entry name" value="SBP"/>
</dbReference>
<dbReference type="Pfam" id="PF01547">
    <property type="entry name" value="SBP_bac_1"/>
    <property type="match status" value="1"/>
</dbReference>
<gene>
    <name evidence="3" type="ORF">IAD42_09245</name>
</gene>
<evidence type="ECO:0000313" key="4">
    <source>
        <dbReference type="Proteomes" id="UP000886876"/>
    </source>
</evidence>
<feature type="signal peptide" evidence="2">
    <location>
        <begin position="1"/>
        <end position="20"/>
    </location>
</feature>
<feature type="compositionally biased region" description="Low complexity" evidence="1">
    <location>
        <begin position="24"/>
        <end position="40"/>
    </location>
</feature>
<comment type="caution">
    <text evidence="3">The sequence shown here is derived from an EMBL/GenBank/DDBJ whole genome shotgun (WGS) entry which is preliminary data.</text>
</comment>
<dbReference type="AlphaFoldDB" id="A0A9D1G6B5"/>
<evidence type="ECO:0000256" key="2">
    <source>
        <dbReference type="SAM" id="SignalP"/>
    </source>
</evidence>
<evidence type="ECO:0000313" key="3">
    <source>
        <dbReference type="EMBL" id="HIS98148.1"/>
    </source>
</evidence>
<feature type="region of interest" description="Disordered" evidence="1">
    <location>
        <begin position="24"/>
        <end position="43"/>
    </location>
</feature>
<evidence type="ECO:0000256" key="1">
    <source>
        <dbReference type="SAM" id="MobiDB-lite"/>
    </source>
</evidence>
<accession>A0A9D1G6B5</accession>
<reference evidence="3" key="1">
    <citation type="submission" date="2020-10" db="EMBL/GenBank/DDBJ databases">
        <authorList>
            <person name="Gilroy R."/>
        </authorList>
    </citation>
    <scope>NUCLEOTIDE SEQUENCE</scope>
    <source>
        <strain evidence="3">ChiHecec3B27-6122</strain>
    </source>
</reference>
<dbReference type="InterPro" id="IPR050490">
    <property type="entry name" value="Bact_solute-bd_prot1"/>
</dbReference>
<name>A0A9D1G6B5_9FIRM</name>
<keyword evidence="2" id="KW-0732">Signal</keyword>
<dbReference type="PANTHER" id="PTHR43649">
    <property type="entry name" value="ARABINOSE-BINDING PROTEIN-RELATED"/>
    <property type="match status" value="1"/>
</dbReference>
<dbReference type="EMBL" id="DVJS01000230">
    <property type="protein sequence ID" value="HIS98148.1"/>
    <property type="molecule type" value="Genomic_DNA"/>
</dbReference>